<accession>A0A163CLF0</accession>
<gene>
    <name evidence="1" type="ORF">AWE51_03580</name>
</gene>
<evidence type="ECO:0000313" key="2">
    <source>
        <dbReference type="Proteomes" id="UP000076715"/>
    </source>
</evidence>
<dbReference type="Proteomes" id="UP000076715">
    <property type="component" value="Unassembled WGS sequence"/>
</dbReference>
<organism evidence="1 2">
    <name type="scientific">Aquimarina aggregata</name>
    <dbReference type="NCBI Taxonomy" id="1642818"/>
    <lineage>
        <taxon>Bacteria</taxon>
        <taxon>Pseudomonadati</taxon>
        <taxon>Bacteroidota</taxon>
        <taxon>Flavobacteriia</taxon>
        <taxon>Flavobacteriales</taxon>
        <taxon>Flavobacteriaceae</taxon>
        <taxon>Aquimarina</taxon>
    </lineage>
</organism>
<sequence>MRKLAIYIFILYSFLNCGNDSTKDTLVSNGNILNGNSRDCKNIIVNESLYSAALVDDFKINKALIEDDFLKLDVQYGGGCGTTNFELLTTHLFLESDPVQLEVIVSFEDNDSCEALIQEQVCFDLSALAKIYKDSYQTNSGTIILRFGSKNSNLRYDF</sequence>
<name>A0A163CLF0_9FLAO</name>
<dbReference type="EMBL" id="LQRT01000002">
    <property type="protein sequence ID" value="KZS42535.1"/>
    <property type="molecule type" value="Genomic_DNA"/>
</dbReference>
<proteinExistence type="predicted"/>
<reference evidence="1 2" key="1">
    <citation type="submission" date="2016-01" db="EMBL/GenBank/DDBJ databases">
        <title>The draft genome sequence of Aquimarina sp. RZW4-3-2.</title>
        <authorList>
            <person name="Wang Y."/>
        </authorList>
    </citation>
    <scope>NUCLEOTIDE SEQUENCE [LARGE SCALE GENOMIC DNA]</scope>
    <source>
        <strain evidence="1 2">RZW4-3-2</strain>
    </source>
</reference>
<dbReference type="RefSeq" id="WP_066310442.1">
    <property type="nucleotide sequence ID" value="NZ_LQRT01000002.1"/>
</dbReference>
<protein>
    <submittedName>
        <fullName evidence="1">Uncharacterized protein</fullName>
    </submittedName>
</protein>
<dbReference type="STRING" id="1642818.AWE51_03580"/>
<dbReference type="OrthoDB" id="1493159at2"/>
<keyword evidence="2" id="KW-1185">Reference proteome</keyword>
<comment type="caution">
    <text evidence="1">The sequence shown here is derived from an EMBL/GenBank/DDBJ whole genome shotgun (WGS) entry which is preliminary data.</text>
</comment>
<evidence type="ECO:0000313" key="1">
    <source>
        <dbReference type="EMBL" id="KZS42535.1"/>
    </source>
</evidence>
<dbReference type="AlphaFoldDB" id="A0A163CLF0"/>